<evidence type="ECO:0000313" key="3">
    <source>
        <dbReference type="Proteomes" id="UP000466431"/>
    </source>
</evidence>
<gene>
    <name evidence="2" type="ORF">MCEL_18820</name>
</gene>
<sequence length="109" mass="13017">MTRNKNRLEFLRTRDGVKLLGWTFSLHVSYDEIRRLNEFVASGERATTPKLENQWDRSTLRHAPQRELEMELDRRRRLAEERATRGLPSDLLERELEKRGRLEPEDAEA</sequence>
<name>A0A1X0BL98_MYCCF</name>
<dbReference type="RefSeq" id="WP_083006710.1">
    <property type="nucleotide sequence ID" value="NZ_AP022591.1"/>
</dbReference>
<evidence type="ECO:0000313" key="2">
    <source>
        <dbReference type="EMBL" id="BBY43587.1"/>
    </source>
</evidence>
<reference evidence="2 3" key="1">
    <citation type="journal article" date="2019" name="Emerg. Microbes Infect.">
        <title>Comprehensive subspecies identification of 175 nontuberculous mycobacteria species based on 7547 genomic profiles.</title>
        <authorList>
            <person name="Matsumoto Y."/>
            <person name="Kinjo T."/>
            <person name="Motooka D."/>
            <person name="Nabeya D."/>
            <person name="Jung N."/>
            <person name="Uechi K."/>
            <person name="Horii T."/>
            <person name="Iida T."/>
            <person name="Fujita J."/>
            <person name="Nakamura S."/>
        </authorList>
    </citation>
    <scope>NUCLEOTIDE SEQUENCE [LARGE SCALE GENOMIC DNA]</scope>
    <source>
        <strain evidence="2 3">JCM 18439</strain>
    </source>
</reference>
<proteinExistence type="predicted"/>
<protein>
    <submittedName>
        <fullName evidence="2">Uncharacterized protein</fullName>
    </submittedName>
</protein>
<feature type="region of interest" description="Disordered" evidence="1">
    <location>
        <begin position="89"/>
        <end position="109"/>
    </location>
</feature>
<dbReference type="Proteomes" id="UP000466431">
    <property type="component" value="Chromosome"/>
</dbReference>
<dbReference type="AlphaFoldDB" id="A0A1X0BL98"/>
<dbReference type="EMBL" id="AP022591">
    <property type="protein sequence ID" value="BBY43587.1"/>
    <property type="molecule type" value="Genomic_DNA"/>
</dbReference>
<keyword evidence="3" id="KW-1185">Reference proteome</keyword>
<organism evidence="2 3">
    <name type="scientific">Mycolicibacterium celeriflavum</name>
    <name type="common">Mycobacterium celeriflavum</name>
    <dbReference type="NCBI Taxonomy" id="1249101"/>
    <lineage>
        <taxon>Bacteria</taxon>
        <taxon>Bacillati</taxon>
        <taxon>Actinomycetota</taxon>
        <taxon>Actinomycetes</taxon>
        <taxon>Mycobacteriales</taxon>
        <taxon>Mycobacteriaceae</taxon>
        <taxon>Mycolicibacterium</taxon>
    </lineage>
</organism>
<feature type="compositionally biased region" description="Basic and acidic residues" evidence="1">
    <location>
        <begin position="91"/>
        <end position="109"/>
    </location>
</feature>
<accession>A0A1X0BL98</accession>
<evidence type="ECO:0000256" key="1">
    <source>
        <dbReference type="SAM" id="MobiDB-lite"/>
    </source>
</evidence>
<dbReference type="KEGG" id="mcee:MCEL_18820"/>
<dbReference type="STRING" id="1249101.BST21_21855"/>